<dbReference type="HOGENOM" id="CLU_3435882_0_0_9"/>
<protein>
    <submittedName>
        <fullName evidence="1">Uncharacterized protein</fullName>
    </submittedName>
</protein>
<dbReference type="EMBL" id="FP929046">
    <property type="protein sequence ID" value="CBL00873.1"/>
    <property type="molecule type" value="Genomic_DNA"/>
</dbReference>
<evidence type="ECO:0000313" key="1">
    <source>
        <dbReference type="EMBL" id="CBL00873.1"/>
    </source>
</evidence>
<reference evidence="1 2" key="1">
    <citation type="submission" date="2010-03" db="EMBL/GenBank/DDBJ databases">
        <title>The genome sequence of Faecalibacterium prausnitzii SL3/3.</title>
        <authorList>
            <consortium name="metaHIT consortium -- http://www.metahit.eu/"/>
            <person name="Pajon A."/>
            <person name="Turner K."/>
            <person name="Parkhill J."/>
            <person name="Duncan S."/>
            <person name="Flint H."/>
        </authorList>
    </citation>
    <scope>NUCLEOTIDE SEQUENCE [LARGE SCALE GENOMIC DNA]</scope>
    <source>
        <strain evidence="1 2">SL3/3</strain>
    </source>
</reference>
<gene>
    <name evidence="1" type="ORF">FPR_04690</name>
</gene>
<reference evidence="1 2" key="2">
    <citation type="submission" date="2010-03" db="EMBL/GenBank/DDBJ databases">
        <authorList>
            <person name="Pajon A."/>
        </authorList>
    </citation>
    <scope>NUCLEOTIDE SEQUENCE [LARGE SCALE GENOMIC DNA]</scope>
    <source>
        <strain evidence="1 2">SL3/3</strain>
    </source>
</reference>
<dbReference type="Proteomes" id="UP000007059">
    <property type="component" value="Chromosome"/>
</dbReference>
<sequence>MKKLVIDFLKKWQ</sequence>
<accession>D4K7R0</accession>
<evidence type="ECO:0000313" key="2">
    <source>
        <dbReference type="Proteomes" id="UP000007059"/>
    </source>
</evidence>
<name>D4K7R0_9FIRM</name>
<proteinExistence type="predicted"/>
<organism evidence="1 2">
    <name type="scientific">Faecalibacterium prausnitzii SL3/3</name>
    <dbReference type="NCBI Taxonomy" id="657322"/>
    <lineage>
        <taxon>Bacteria</taxon>
        <taxon>Bacillati</taxon>
        <taxon>Bacillota</taxon>
        <taxon>Clostridia</taxon>
        <taxon>Eubacteriales</taxon>
        <taxon>Oscillospiraceae</taxon>
        <taxon>Faecalibacterium</taxon>
    </lineage>
</organism>
<dbReference type="KEGG" id="fpa:FPR_04690"/>